<reference evidence="2" key="1">
    <citation type="submission" date="2022-09" db="EMBL/GenBank/DDBJ databases">
        <title>Rhodovastum sp. nov. RN2-1 isolated from soil in Seongnam, South Korea.</title>
        <authorList>
            <person name="Le N.T."/>
        </authorList>
    </citation>
    <scope>NUCLEOTIDE SEQUENCE</scope>
    <source>
        <strain evidence="2">RN2-1</strain>
    </source>
</reference>
<proteinExistence type="predicted"/>
<gene>
    <name evidence="2" type="ORF">OL599_04510</name>
</gene>
<accession>A0AA41YQU3</accession>
<organism evidence="2 3">
    <name type="scientific">Limobrevibacterium gyesilva</name>
    <dbReference type="NCBI Taxonomy" id="2991712"/>
    <lineage>
        <taxon>Bacteria</taxon>
        <taxon>Pseudomonadati</taxon>
        <taxon>Pseudomonadota</taxon>
        <taxon>Alphaproteobacteria</taxon>
        <taxon>Acetobacterales</taxon>
        <taxon>Acetobacteraceae</taxon>
        <taxon>Limobrevibacterium</taxon>
    </lineage>
</organism>
<dbReference type="EMBL" id="JAPDNT010000002">
    <property type="protein sequence ID" value="MCW3473832.1"/>
    <property type="molecule type" value="Genomic_DNA"/>
</dbReference>
<keyword evidence="1" id="KW-0472">Membrane</keyword>
<reference evidence="2" key="2">
    <citation type="submission" date="2022-10" db="EMBL/GenBank/DDBJ databases">
        <authorList>
            <person name="Trinh H.N."/>
        </authorList>
    </citation>
    <scope>NUCLEOTIDE SEQUENCE</scope>
    <source>
        <strain evidence="2">RN2-1</strain>
    </source>
</reference>
<evidence type="ECO:0000256" key="1">
    <source>
        <dbReference type="SAM" id="Phobius"/>
    </source>
</evidence>
<feature type="transmembrane region" description="Helical" evidence="1">
    <location>
        <begin position="32"/>
        <end position="65"/>
    </location>
</feature>
<dbReference type="RefSeq" id="WP_264712449.1">
    <property type="nucleotide sequence ID" value="NZ_JAPDNT010000002.1"/>
</dbReference>
<keyword evidence="1" id="KW-1133">Transmembrane helix</keyword>
<keyword evidence="3" id="KW-1185">Reference proteome</keyword>
<comment type="caution">
    <text evidence="2">The sequence shown here is derived from an EMBL/GenBank/DDBJ whole genome shotgun (WGS) entry which is preliminary data.</text>
</comment>
<dbReference type="Proteomes" id="UP001165679">
    <property type="component" value="Unassembled WGS sequence"/>
</dbReference>
<keyword evidence="1" id="KW-0812">Transmembrane</keyword>
<name>A0AA41YQU3_9PROT</name>
<evidence type="ECO:0000313" key="2">
    <source>
        <dbReference type="EMBL" id="MCW3473832.1"/>
    </source>
</evidence>
<sequence length="101" mass="11412">MADHELERLVARLPPWARPVVEWLLRPQARLIRIPAAVILVAFGVLGFLPVLGFWMIPLGGLLLAQDLPFLRRPMLRGLEVALDGWDALCRRLHSSDTKGR</sequence>
<dbReference type="AlphaFoldDB" id="A0AA41YQU3"/>
<evidence type="ECO:0000313" key="3">
    <source>
        <dbReference type="Proteomes" id="UP001165679"/>
    </source>
</evidence>
<protein>
    <submittedName>
        <fullName evidence="2">Uncharacterized protein</fullName>
    </submittedName>
</protein>